<dbReference type="EMBL" id="WBZB01000017">
    <property type="protein sequence ID" value="KAB3530534.1"/>
    <property type="molecule type" value="Genomic_DNA"/>
</dbReference>
<evidence type="ECO:0000313" key="2">
    <source>
        <dbReference type="EMBL" id="KAB3530534.1"/>
    </source>
</evidence>
<feature type="region of interest" description="Disordered" evidence="1">
    <location>
        <begin position="75"/>
        <end position="97"/>
    </location>
</feature>
<name>A0A833HP91_9FIRM</name>
<dbReference type="AlphaFoldDB" id="A0A833HP91"/>
<dbReference type="Proteomes" id="UP000465601">
    <property type="component" value="Unassembled WGS sequence"/>
</dbReference>
<dbReference type="OrthoDB" id="1955010at2"/>
<evidence type="ECO:0000313" key="3">
    <source>
        <dbReference type="Proteomes" id="UP000465601"/>
    </source>
</evidence>
<keyword evidence="3" id="KW-1185">Reference proteome</keyword>
<accession>A0A833HP91</accession>
<sequence length="128" mass="14095">MANPLTRVIMNNIAGKSIPNHKGTSNEITTSLKDHEEQLLKGIINKNKRVDNIRDKSYSTNRPQQVHLTSLTELASKSSKNPEMLEDPGKEGFTPPVKNDVMVKKHVIAGNHVDLLSLGSMAKKGSIK</sequence>
<comment type="caution">
    <text evidence="2">The sequence shown here is derived from an EMBL/GenBank/DDBJ whole genome shotgun (WGS) entry which is preliminary data.</text>
</comment>
<organism evidence="2 3">
    <name type="scientific">Alkaliphilus serpentinus</name>
    <dbReference type="NCBI Taxonomy" id="1482731"/>
    <lineage>
        <taxon>Bacteria</taxon>
        <taxon>Bacillati</taxon>
        <taxon>Bacillota</taxon>
        <taxon>Clostridia</taxon>
        <taxon>Peptostreptococcales</taxon>
        <taxon>Natronincolaceae</taxon>
        <taxon>Alkaliphilus</taxon>
    </lineage>
</organism>
<proteinExistence type="predicted"/>
<evidence type="ECO:0000256" key="1">
    <source>
        <dbReference type="SAM" id="MobiDB-lite"/>
    </source>
</evidence>
<dbReference type="RefSeq" id="WP_151865606.1">
    <property type="nucleotide sequence ID" value="NZ_WBZB01000017.1"/>
</dbReference>
<protein>
    <submittedName>
        <fullName evidence="2">Uncharacterized protein</fullName>
    </submittedName>
</protein>
<reference evidence="2 3" key="1">
    <citation type="submission" date="2019-10" db="EMBL/GenBank/DDBJ databases">
        <title>Alkaliphilus serpentinus sp. nov. and Alkaliphilus pronyensis sp. nov., two novel anaerobic alkaliphilic species isolated from the serpentinized-hosted hydrothermal field of the Prony Bay (New Caledonia).</title>
        <authorList>
            <person name="Postec A."/>
        </authorList>
    </citation>
    <scope>NUCLEOTIDE SEQUENCE [LARGE SCALE GENOMIC DNA]</scope>
    <source>
        <strain evidence="2 3">LacT</strain>
    </source>
</reference>
<gene>
    <name evidence="2" type="ORF">F8153_06700</name>
</gene>